<keyword evidence="2" id="KW-0285">Flavoprotein</keyword>
<protein>
    <recommendedName>
        <fullName evidence="4">Glucose-methanol-choline oxidoreductase N-terminal domain-containing protein</fullName>
    </recommendedName>
</protein>
<dbReference type="Pfam" id="PF05199">
    <property type="entry name" value="GMC_oxred_C"/>
    <property type="match status" value="1"/>
</dbReference>
<dbReference type="OrthoDB" id="269227at2759"/>
<dbReference type="GO" id="GO:0016614">
    <property type="term" value="F:oxidoreductase activity, acting on CH-OH group of donors"/>
    <property type="evidence" value="ECO:0007669"/>
    <property type="project" value="InterPro"/>
</dbReference>
<dbReference type="SUPFAM" id="SSF51905">
    <property type="entry name" value="FAD/NAD(P)-binding domain"/>
    <property type="match status" value="1"/>
</dbReference>
<evidence type="ECO:0000313" key="6">
    <source>
        <dbReference type="Proteomes" id="UP000557566"/>
    </source>
</evidence>
<dbReference type="Proteomes" id="UP000557566">
    <property type="component" value="Unassembled WGS sequence"/>
</dbReference>
<accession>A0A8H4PR76</accession>
<sequence length="674" mass="75050">MHSRSFTLLGLLLILWQCPSTGAKFIESLDPSEKYDYVIVGSGAGGAPLAARLASYGHRVLLVEAGDDQTDTYQYRVPALNLQASEFVPMTWSFYVTHYNDAKRQRQDSKMTWLTPSGQHFVGRNPPRGSTPYGILYPRAGTFGGCTAHNSMITVLPDQSDWQAIVDMTGDDSWAPAKMKKYFTRLERNRYIPSSYHGHGYEGWLTTSVTSLKFVIQDFKFTHMVLGAAASVGQGIGKIITTVHGLAEVFLRDLNSGLPDRDRRDGLFQMPLAIRDGARSGPREFVMEVMGARQENGEPKHHLDILLNTFVTRILFDKDDQGEKSPRATGVEYASGQSIYRADPRASKDRDMPLRPDGIITAQREVIISAGAFNTPQLLKLSGIGPREELEKFGIPVVVDSPGVGTNMQDRYEATLVAKNPHRFKLTSRCTWMKSYPDPCLENWKTSTPISKRGGYTTSGLVLAMLKRSSVSVDATPDLFISGAPAAFTGYYPGYSYDAFKDPTYWTWIVLKAHTRNRAGTVLLRTSDPRDTPIISFNSFDTGTNENREADLDAEALVEGMMWARKAIRNVPKFPSPFWEVWPAHRARTAEEMKDWVKKEAWGHHASCTCPIGADDDPMAVLDSSFRVRGVDGLRVVDASIFPKIPGYFIVLPIYMVSEKAADVIHLSTYPVSN</sequence>
<dbReference type="Gene3D" id="3.30.560.10">
    <property type="entry name" value="Glucose Oxidase, domain 3"/>
    <property type="match status" value="1"/>
</dbReference>
<feature type="signal peptide" evidence="3">
    <location>
        <begin position="1"/>
        <end position="23"/>
    </location>
</feature>
<dbReference type="EMBL" id="JAAVMX010000005">
    <property type="protein sequence ID" value="KAF4508959.1"/>
    <property type="molecule type" value="Genomic_DNA"/>
</dbReference>
<dbReference type="PANTHER" id="PTHR11552:SF213">
    <property type="entry name" value="DEHYDROGENASE, PUTATIVE-RELATED"/>
    <property type="match status" value="1"/>
</dbReference>
<proteinExistence type="inferred from homology"/>
<keyword evidence="2" id="KW-0274">FAD</keyword>
<keyword evidence="6" id="KW-1185">Reference proteome</keyword>
<dbReference type="InterPro" id="IPR036188">
    <property type="entry name" value="FAD/NAD-bd_sf"/>
</dbReference>
<dbReference type="PIRSF" id="PIRSF000137">
    <property type="entry name" value="Alcohol_oxidase"/>
    <property type="match status" value="1"/>
</dbReference>
<evidence type="ECO:0000256" key="3">
    <source>
        <dbReference type="SAM" id="SignalP"/>
    </source>
</evidence>
<dbReference type="InterPro" id="IPR000172">
    <property type="entry name" value="GMC_OxRdtase_N"/>
</dbReference>
<reference evidence="5 6" key="1">
    <citation type="journal article" date="2020" name="Genome Biol. Evol.">
        <title>A new high-quality draft genome assembly of the Chinese cordyceps Ophiocordyceps sinensis.</title>
        <authorList>
            <person name="Shu R."/>
            <person name="Zhang J."/>
            <person name="Meng Q."/>
            <person name="Zhang H."/>
            <person name="Zhou G."/>
            <person name="Li M."/>
            <person name="Wu P."/>
            <person name="Zhao Y."/>
            <person name="Chen C."/>
            <person name="Qin Q."/>
        </authorList>
    </citation>
    <scope>NUCLEOTIDE SEQUENCE [LARGE SCALE GENOMIC DNA]</scope>
    <source>
        <strain evidence="5 6">IOZ07</strain>
    </source>
</reference>
<dbReference type="AlphaFoldDB" id="A0A8H4PR76"/>
<dbReference type="PANTHER" id="PTHR11552">
    <property type="entry name" value="GLUCOSE-METHANOL-CHOLINE GMC OXIDOREDUCTASE"/>
    <property type="match status" value="1"/>
</dbReference>
<comment type="caution">
    <text evidence="5">The sequence shown here is derived from an EMBL/GenBank/DDBJ whole genome shotgun (WGS) entry which is preliminary data.</text>
</comment>
<dbReference type="Pfam" id="PF00732">
    <property type="entry name" value="GMC_oxred_N"/>
    <property type="match status" value="1"/>
</dbReference>
<dbReference type="Gene3D" id="3.50.50.60">
    <property type="entry name" value="FAD/NAD(P)-binding domain"/>
    <property type="match status" value="1"/>
</dbReference>
<gene>
    <name evidence="5" type="ORF">G6O67_005277</name>
</gene>
<organism evidence="5 6">
    <name type="scientific">Ophiocordyceps sinensis</name>
    <dbReference type="NCBI Taxonomy" id="72228"/>
    <lineage>
        <taxon>Eukaryota</taxon>
        <taxon>Fungi</taxon>
        <taxon>Dikarya</taxon>
        <taxon>Ascomycota</taxon>
        <taxon>Pezizomycotina</taxon>
        <taxon>Sordariomycetes</taxon>
        <taxon>Hypocreomycetidae</taxon>
        <taxon>Hypocreales</taxon>
        <taxon>Ophiocordycipitaceae</taxon>
        <taxon>Ophiocordyceps</taxon>
    </lineage>
</organism>
<dbReference type="GO" id="GO:0050660">
    <property type="term" value="F:flavin adenine dinucleotide binding"/>
    <property type="evidence" value="ECO:0007669"/>
    <property type="project" value="InterPro"/>
</dbReference>
<dbReference type="SUPFAM" id="SSF54373">
    <property type="entry name" value="FAD-linked reductases, C-terminal domain"/>
    <property type="match status" value="1"/>
</dbReference>
<feature type="chain" id="PRO_5034292440" description="Glucose-methanol-choline oxidoreductase N-terminal domain-containing protein" evidence="3">
    <location>
        <begin position="24"/>
        <end position="674"/>
    </location>
</feature>
<feature type="binding site" evidence="2">
    <location>
        <position position="311"/>
    </location>
    <ligand>
        <name>FAD</name>
        <dbReference type="ChEBI" id="CHEBI:57692"/>
    </ligand>
</feature>
<evidence type="ECO:0000256" key="1">
    <source>
        <dbReference type="ARBA" id="ARBA00010790"/>
    </source>
</evidence>
<feature type="domain" description="Glucose-methanol-choline oxidoreductase N-terminal" evidence="4">
    <location>
        <begin position="371"/>
        <end position="385"/>
    </location>
</feature>
<dbReference type="PROSITE" id="PS00624">
    <property type="entry name" value="GMC_OXRED_2"/>
    <property type="match status" value="1"/>
</dbReference>
<dbReference type="Pfam" id="PF05834">
    <property type="entry name" value="Lycopene_cycl"/>
    <property type="match status" value="1"/>
</dbReference>
<evidence type="ECO:0000313" key="5">
    <source>
        <dbReference type="EMBL" id="KAF4508959.1"/>
    </source>
</evidence>
<dbReference type="InterPro" id="IPR007867">
    <property type="entry name" value="GMC_OxRtase_C"/>
</dbReference>
<keyword evidence="3" id="KW-0732">Signal</keyword>
<evidence type="ECO:0000256" key="2">
    <source>
        <dbReference type="PIRSR" id="PIRSR000137-2"/>
    </source>
</evidence>
<dbReference type="InterPro" id="IPR012132">
    <property type="entry name" value="GMC_OxRdtase"/>
</dbReference>
<name>A0A8H4PR76_9HYPO</name>
<comment type="similarity">
    <text evidence="1">Belongs to the GMC oxidoreductase family.</text>
</comment>
<evidence type="ECO:0000259" key="4">
    <source>
        <dbReference type="PROSITE" id="PS00624"/>
    </source>
</evidence>
<comment type="cofactor">
    <cofactor evidence="2">
        <name>FAD</name>
        <dbReference type="ChEBI" id="CHEBI:57692"/>
    </cofactor>
</comment>